<sequence>MPEPISRSRVTAGIALVSAGLLTAVPVTVPPQACAASPAVALTASYLDLPADTVAGIDGVIDQVRLGTLTLGGLVSGLGLSGEGLGDLLNWATNVSTLGDLLDYLGLGDLGLSGYSLIDVVAELVPDADFLRNLDLDLAFDNFRLADVVSAFGINAEIPLAVGQLLVSLGDGTLATEPFGSLLSDVGLLTQAINWLNETAAEQLETIPLVGPLLTELVSTLLGADELESLLNTFTLGDLLGDLDIDETLGALLGTVGGAFVSLGNVTIGGILQDLGFDDSLGALTLNDLISGLGGPLGGVLTDGPLGLDLVWLFNGLDLADLLGFLQLDDYSLNPGDLVGNWVNPYLADLLVDFLEGQLPQQIFDLLAW</sequence>
<accession>A0A1X1YWW4</accession>
<keyword evidence="2" id="KW-1185">Reference proteome</keyword>
<name>A0A1X1YWW4_MYCNO</name>
<evidence type="ECO:0000313" key="1">
    <source>
        <dbReference type="EMBL" id="ORW15568.1"/>
    </source>
</evidence>
<evidence type="ECO:0000313" key="2">
    <source>
        <dbReference type="Proteomes" id="UP000193108"/>
    </source>
</evidence>
<organism evidence="1 2">
    <name type="scientific">Mycolicibacter nonchromogenicus</name>
    <name type="common">Mycobacterium nonchromogenicum</name>
    <dbReference type="NCBI Taxonomy" id="1782"/>
    <lineage>
        <taxon>Bacteria</taxon>
        <taxon>Bacillati</taxon>
        <taxon>Actinomycetota</taxon>
        <taxon>Actinomycetes</taxon>
        <taxon>Mycobacteriales</taxon>
        <taxon>Mycobacteriaceae</taxon>
        <taxon>Mycolicibacter</taxon>
    </lineage>
</organism>
<dbReference type="Proteomes" id="UP000193108">
    <property type="component" value="Unassembled WGS sequence"/>
</dbReference>
<reference evidence="1 2" key="1">
    <citation type="submission" date="2016-01" db="EMBL/GenBank/DDBJ databases">
        <title>The new phylogeny of the genus Mycobacterium.</title>
        <authorList>
            <person name="Tarcisio F."/>
            <person name="Conor M."/>
            <person name="Antonella G."/>
            <person name="Elisabetta G."/>
            <person name="Giulia F.S."/>
            <person name="Sara T."/>
            <person name="Anna F."/>
            <person name="Clotilde B."/>
            <person name="Roberto B."/>
            <person name="Veronica D.S."/>
            <person name="Fabio R."/>
            <person name="Monica P."/>
            <person name="Olivier J."/>
            <person name="Enrico T."/>
            <person name="Nicola S."/>
        </authorList>
    </citation>
    <scope>NUCLEOTIDE SEQUENCE [LARGE SCALE GENOMIC DNA]</scope>
    <source>
        <strain evidence="1 2">DSM 44164</strain>
    </source>
</reference>
<comment type="caution">
    <text evidence="1">The sequence shown here is derived from an EMBL/GenBank/DDBJ whole genome shotgun (WGS) entry which is preliminary data.</text>
</comment>
<dbReference type="RefSeq" id="WP_085139847.1">
    <property type="nucleotide sequence ID" value="NZ_LQPI01000085.1"/>
</dbReference>
<proteinExistence type="predicted"/>
<dbReference type="AlphaFoldDB" id="A0A1X1YWW4"/>
<dbReference type="EMBL" id="LQPI01000085">
    <property type="protein sequence ID" value="ORW15568.1"/>
    <property type="molecule type" value="Genomic_DNA"/>
</dbReference>
<protein>
    <submittedName>
        <fullName evidence="1">Uncharacterized protein</fullName>
    </submittedName>
</protein>
<gene>
    <name evidence="1" type="ORF">AWC18_19705</name>
</gene>